<gene>
    <name evidence="8" type="primary">LOC108737840</name>
</gene>
<dbReference type="GO" id="GO:0005840">
    <property type="term" value="C:ribosome"/>
    <property type="evidence" value="ECO:0007669"/>
    <property type="project" value="UniProtKB-KW"/>
</dbReference>
<keyword evidence="5" id="KW-0687">Ribonucleoprotein</keyword>
<dbReference type="STRING" id="224129.A0A1W4WRC6"/>
<accession>A0A1W4WRC6</accession>
<evidence type="ECO:0000313" key="7">
    <source>
        <dbReference type="Proteomes" id="UP000192223"/>
    </source>
</evidence>
<dbReference type="Pfam" id="PF08293">
    <property type="entry name" value="MRP-S33"/>
    <property type="match status" value="1"/>
</dbReference>
<evidence type="ECO:0000256" key="2">
    <source>
        <dbReference type="ARBA" id="ARBA00008970"/>
    </source>
</evidence>
<dbReference type="KEGG" id="apln:108737840"/>
<organism evidence="7 8">
    <name type="scientific">Agrilus planipennis</name>
    <name type="common">Emerald ash borer</name>
    <name type="synonym">Agrilus marcopoli</name>
    <dbReference type="NCBI Taxonomy" id="224129"/>
    <lineage>
        <taxon>Eukaryota</taxon>
        <taxon>Metazoa</taxon>
        <taxon>Ecdysozoa</taxon>
        <taxon>Arthropoda</taxon>
        <taxon>Hexapoda</taxon>
        <taxon>Insecta</taxon>
        <taxon>Pterygota</taxon>
        <taxon>Neoptera</taxon>
        <taxon>Endopterygota</taxon>
        <taxon>Coleoptera</taxon>
        <taxon>Polyphaga</taxon>
        <taxon>Elateriformia</taxon>
        <taxon>Buprestoidea</taxon>
        <taxon>Buprestidae</taxon>
        <taxon>Agrilinae</taxon>
        <taxon>Agrilus</taxon>
    </lineage>
</organism>
<comment type="similarity">
    <text evidence="2">Belongs to the mitochondrion-specific ribosomal protein mS33 family.</text>
</comment>
<dbReference type="InParanoid" id="A0A1W4WRC6"/>
<proteinExistence type="inferred from homology"/>
<dbReference type="FunCoup" id="A0A1W4WRC6">
    <property type="interactions" value="602"/>
</dbReference>
<keyword evidence="7" id="KW-1185">Reference proteome</keyword>
<dbReference type="InterPro" id="IPR013219">
    <property type="entry name" value="Ribosomal_mS33"/>
</dbReference>
<evidence type="ECO:0000256" key="4">
    <source>
        <dbReference type="ARBA" id="ARBA00023128"/>
    </source>
</evidence>
<dbReference type="PANTHER" id="PTHR13362">
    <property type="entry name" value="MITOCHONDRIAL RIBOSOMAL PROTEIN S33"/>
    <property type="match status" value="1"/>
</dbReference>
<comment type="subcellular location">
    <subcellularLocation>
        <location evidence="1">Mitochondrion</location>
    </subcellularLocation>
</comment>
<keyword evidence="4" id="KW-0496">Mitochondrion</keyword>
<dbReference type="GO" id="GO:0005739">
    <property type="term" value="C:mitochondrion"/>
    <property type="evidence" value="ECO:0007669"/>
    <property type="project" value="UniProtKB-SubCell"/>
</dbReference>
<keyword evidence="3 8" id="KW-0689">Ribosomal protein</keyword>
<dbReference type="Proteomes" id="UP000192223">
    <property type="component" value="Unplaced"/>
</dbReference>
<dbReference type="GeneID" id="108737840"/>
<evidence type="ECO:0000256" key="6">
    <source>
        <dbReference type="ARBA" id="ARBA00035132"/>
    </source>
</evidence>
<dbReference type="AlphaFoldDB" id="A0A1W4WRC6"/>
<reference evidence="8" key="1">
    <citation type="submission" date="2025-08" db="UniProtKB">
        <authorList>
            <consortium name="RefSeq"/>
        </authorList>
    </citation>
    <scope>IDENTIFICATION</scope>
    <source>
        <tissue evidence="8">Entire body</tissue>
    </source>
</reference>
<dbReference type="CTD" id="51650"/>
<protein>
    <recommendedName>
        <fullName evidence="6">Small ribosomal subunit protein mS33</fullName>
    </recommendedName>
</protein>
<evidence type="ECO:0000313" key="8">
    <source>
        <dbReference type="RefSeq" id="XP_018326464.1"/>
    </source>
</evidence>
<dbReference type="OrthoDB" id="5980584at2759"/>
<evidence type="ECO:0000256" key="5">
    <source>
        <dbReference type="ARBA" id="ARBA00023274"/>
    </source>
</evidence>
<dbReference type="RefSeq" id="XP_018326464.1">
    <property type="nucleotide sequence ID" value="XM_018470962.2"/>
</dbReference>
<dbReference type="GO" id="GO:1990904">
    <property type="term" value="C:ribonucleoprotein complex"/>
    <property type="evidence" value="ECO:0007669"/>
    <property type="project" value="UniProtKB-KW"/>
</dbReference>
<name>A0A1W4WRC6_AGRPL</name>
<evidence type="ECO:0000256" key="1">
    <source>
        <dbReference type="ARBA" id="ARBA00004173"/>
    </source>
</evidence>
<dbReference type="PANTHER" id="PTHR13362:SF2">
    <property type="entry name" value="SMALL RIBOSOMAL SUBUNIT PROTEIN MS33"/>
    <property type="match status" value="1"/>
</dbReference>
<evidence type="ECO:0000256" key="3">
    <source>
        <dbReference type="ARBA" id="ARBA00022980"/>
    </source>
</evidence>
<sequence>MSKYVKYSDLMKRSTEYAQRMNRLSNRIFGEVVRQTNSKSMKVVKLFSAEPINKRKDLYPYYPRHIETGQLMLNLRYYGLFRDEHADFQDEMERLRVLRGKGKRERKPRKTEK</sequence>